<reference evidence="2" key="1">
    <citation type="submission" date="2021-02" db="EMBL/GenBank/DDBJ databases">
        <authorList>
            <person name="Nowell W R."/>
        </authorList>
    </citation>
    <scope>NUCLEOTIDE SEQUENCE</scope>
</reference>
<comment type="caution">
    <text evidence="2">The sequence shown here is derived from an EMBL/GenBank/DDBJ whole genome shotgun (WGS) entry which is preliminary data.</text>
</comment>
<accession>A0A814JQ22</accession>
<keyword evidence="1" id="KW-0472">Membrane</keyword>
<dbReference type="Proteomes" id="UP000663844">
    <property type="component" value="Unassembled WGS sequence"/>
</dbReference>
<evidence type="ECO:0000313" key="3">
    <source>
        <dbReference type="EMBL" id="CAF4213908.1"/>
    </source>
</evidence>
<proteinExistence type="predicted"/>
<feature type="transmembrane region" description="Helical" evidence="1">
    <location>
        <begin position="36"/>
        <end position="57"/>
    </location>
</feature>
<gene>
    <name evidence="2" type="ORF">JYZ213_LOCUS18097</name>
    <name evidence="3" type="ORF">OXD698_LOCUS41507</name>
</gene>
<keyword evidence="1" id="KW-0812">Transmembrane</keyword>
<dbReference type="EMBL" id="CAJOAZ010010026">
    <property type="protein sequence ID" value="CAF4213908.1"/>
    <property type="molecule type" value="Genomic_DNA"/>
</dbReference>
<sequence length="150" mass="17702">MMILSILAFKNVRRIRSFPHQQRNQLRSMNKKDFQLLRCLYVQDIIYIICTGIPSIIEIYENITMDEIHTPVENAIVNLIGDLGLFLYHIPYCASFYIYISMSKAFRHELKRLIYKIWCKNLISIREEEHRQGNIELNVVDIVSTIVVPA</sequence>
<name>A0A814JQ22_9BILA</name>
<evidence type="ECO:0000313" key="4">
    <source>
        <dbReference type="Proteomes" id="UP000663845"/>
    </source>
</evidence>
<evidence type="ECO:0000313" key="2">
    <source>
        <dbReference type="EMBL" id="CAF1040241.1"/>
    </source>
</evidence>
<keyword evidence="1" id="KW-1133">Transmembrane helix</keyword>
<evidence type="ECO:0000256" key="1">
    <source>
        <dbReference type="SAM" id="Phobius"/>
    </source>
</evidence>
<dbReference type="Proteomes" id="UP000663845">
    <property type="component" value="Unassembled WGS sequence"/>
</dbReference>
<dbReference type="Gene3D" id="1.20.1070.10">
    <property type="entry name" value="Rhodopsin 7-helix transmembrane proteins"/>
    <property type="match status" value="1"/>
</dbReference>
<feature type="transmembrane region" description="Helical" evidence="1">
    <location>
        <begin position="77"/>
        <end position="100"/>
    </location>
</feature>
<protein>
    <submittedName>
        <fullName evidence="2">Uncharacterized protein</fullName>
    </submittedName>
</protein>
<organism evidence="2 4">
    <name type="scientific">Adineta steineri</name>
    <dbReference type="NCBI Taxonomy" id="433720"/>
    <lineage>
        <taxon>Eukaryota</taxon>
        <taxon>Metazoa</taxon>
        <taxon>Spiralia</taxon>
        <taxon>Gnathifera</taxon>
        <taxon>Rotifera</taxon>
        <taxon>Eurotatoria</taxon>
        <taxon>Bdelloidea</taxon>
        <taxon>Adinetida</taxon>
        <taxon>Adinetidae</taxon>
        <taxon>Adineta</taxon>
    </lineage>
</organism>
<dbReference type="EMBL" id="CAJNOG010000174">
    <property type="protein sequence ID" value="CAF1040241.1"/>
    <property type="molecule type" value="Genomic_DNA"/>
</dbReference>
<dbReference type="AlphaFoldDB" id="A0A814JQ22"/>
<dbReference type="SUPFAM" id="SSF81321">
    <property type="entry name" value="Family A G protein-coupled receptor-like"/>
    <property type="match status" value="1"/>
</dbReference>